<reference evidence="2 3" key="1">
    <citation type="journal article" date="2024" name="Science">
        <title>Giant polyketide synthase enzymes in the biosynthesis of giant marine polyether toxins.</title>
        <authorList>
            <person name="Fallon T.R."/>
            <person name="Shende V.V."/>
            <person name="Wierzbicki I.H."/>
            <person name="Pendleton A.L."/>
            <person name="Watervoot N.F."/>
            <person name="Auber R.P."/>
            <person name="Gonzalez D.J."/>
            <person name="Wisecaver J.H."/>
            <person name="Moore B.S."/>
        </authorList>
    </citation>
    <scope>NUCLEOTIDE SEQUENCE [LARGE SCALE GENOMIC DNA]</scope>
    <source>
        <strain evidence="2 3">12B1</strain>
    </source>
</reference>
<dbReference type="PROSITE" id="PS50096">
    <property type="entry name" value="IQ"/>
    <property type="match status" value="1"/>
</dbReference>
<protein>
    <recommendedName>
        <fullName evidence="4">HEAT repeat-containing protein 1</fullName>
    </recommendedName>
</protein>
<evidence type="ECO:0000256" key="1">
    <source>
        <dbReference type="SAM" id="MobiDB-lite"/>
    </source>
</evidence>
<comment type="caution">
    <text evidence="2">The sequence shown here is derived from an EMBL/GenBank/DDBJ whole genome shotgun (WGS) entry which is preliminary data.</text>
</comment>
<dbReference type="EMBL" id="JBGBPQ010000004">
    <property type="protein sequence ID" value="KAL1525015.1"/>
    <property type="molecule type" value="Genomic_DNA"/>
</dbReference>
<evidence type="ECO:0000313" key="3">
    <source>
        <dbReference type="Proteomes" id="UP001515480"/>
    </source>
</evidence>
<organism evidence="2 3">
    <name type="scientific">Prymnesium parvum</name>
    <name type="common">Toxic golden alga</name>
    <dbReference type="NCBI Taxonomy" id="97485"/>
    <lineage>
        <taxon>Eukaryota</taxon>
        <taxon>Haptista</taxon>
        <taxon>Haptophyta</taxon>
        <taxon>Prymnesiophyceae</taxon>
        <taxon>Prymnesiales</taxon>
        <taxon>Prymnesiaceae</taxon>
        <taxon>Prymnesium</taxon>
    </lineage>
</organism>
<dbReference type="Proteomes" id="UP001515480">
    <property type="component" value="Unassembled WGS sequence"/>
</dbReference>
<evidence type="ECO:0000313" key="2">
    <source>
        <dbReference type="EMBL" id="KAL1525015.1"/>
    </source>
</evidence>
<evidence type="ECO:0008006" key="4">
    <source>
        <dbReference type="Google" id="ProtNLM"/>
    </source>
</evidence>
<feature type="region of interest" description="Disordered" evidence="1">
    <location>
        <begin position="682"/>
        <end position="704"/>
    </location>
</feature>
<dbReference type="InterPro" id="IPR011989">
    <property type="entry name" value="ARM-like"/>
</dbReference>
<keyword evidence="3" id="KW-1185">Reference proteome</keyword>
<dbReference type="AlphaFoldDB" id="A0AB34JT45"/>
<dbReference type="Gene3D" id="1.25.10.10">
    <property type="entry name" value="Leucine-rich Repeat Variant"/>
    <property type="match status" value="1"/>
</dbReference>
<sequence>MDSWPPELLSPVLEGPVTVHIITPQLTKTAMIALERGLFKTVRSVSDFFGWAAANLTGPLEKDEESCGGKRVRIVSEESLATVHFFWRRSCARSQSWGGVAELCVPCVAHAHVRRDARSCARGRPLTPHGRALRLREERRRVDWLECELALTHSALSSNSSSLHYVGLHLLWNTAMRPYEHANVTDSMLKQLCKLLSSNELRVQSIAAVVVWHFAQNKQTLARLPFQVAVPALLDQLRTEEEAIKQQLVISTIRQAQVDQPGMVDDVARVFLSLKGEGDQLASSIAERASTAPSSIEQLQMLQELRATATTGRTLASLRVVATGALIALLETEQGRAAFHKIRGHNAVLGLLKQPDMASGEAAHHLFLGIVSIGSTQAQMHACRVFFEHGLETLVRIITGRKPQSSGAPVTPSGRLVAASALSYCVAHSSYHTLRLLPSTFKLVDRESSASYTYAGLLGQLRAGLVGLLLPIAMFSAQADMRGLHAAKGALSMLVSMTTCMWGLAQPLFTRQEPITGSSALLAVLLRILRLAMDGRRSEAELALYKPFAPQLRSATLAFLSCLEIDPDDLEQEYVPRAPTTESEKRNAEEELGFTAAQQAVARGRGRPLFCRRAMLHRADFAAEAIHRNAPCALQEWNTENKEEVAAKKLQARRRGALARHKTKAQLELKRQVLAEQKSVAKGLTVKAQGSEDESFSKIPGQVPPPPVLVTVSSRYLVKPRKRAIGQGESSSPDKLESGAGDQSSDANHRSTEITCAALSALANSVKLDLIEQSGIPRLITLIAHLHSLRKGTIISPKQAEREARKAHRISLWGGISEDLPKEEVAPQQQTYFLNGSCAMTHAYLCYSLLVLVKAVSTRGGLVGDEKATLNRSALQVLLEALDASAGGALHATATMWRLANAGYAEHLCSTGAIPALKVNPPA</sequence>
<gene>
    <name evidence="2" type="ORF">AB1Y20_019890</name>
</gene>
<name>A0AB34JT45_PRYPA</name>
<dbReference type="InterPro" id="IPR016024">
    <property type="entry name" value="ARM-type_fold"/>
</dbReference>
<dbReference type="SUPFAM" id="SSF48371">
    <property type="entry name" value="ARM repeat"/>
    <property type="match status" value="1"/>
</dbReference>
<accession>A0AB34JT45</accession>
<feature type="region of interest" description="Disordered" evidence="1">
    <location>
        <begin position="722"/>
        <end position="749"/>
    </location>
</feature>
<proteinExistence type="predicted"/>